<keyword evidence="2" id="KW-1185">Reference proteome</keyword>
<name>A0A846QPS9_9BACT</name>
<dbReference type="EMBL" id="JAATJA010000004">
    <property type="protein sequence ID" value="NJB69187.1"/>
    <property type="molecule type" value="Genomic_DNA"/>
</dbReference>
<reference evidence="1 2" key="1">
    <citation type="submission" date="2020-03" db="EMBL/GenBank/DDBJ databases">
        <title>Genomic Encyclopedia of Type Strains, Phase IV (KMG-IV): sequencing the most valuable type-strain genomes for metagenomic binning, comparative biology and taxonomic classification.</title>
        <authorList>
            <person name="Goeker M."/>
        </authorList>
    </citation>
    <scope>NUCLEOTIDE SEQUENCE [LARGE SCALE GENOMIC DNA]</scope>
    <source>
        <strain evidence="1 2">DSM 24233</strain>
    </source>
</reference>
<organism evidence="1 2">
    <name type="scientific">Desulfobaculum xiamenense</name>
    <dbReference type="NCBI Taxonomy" id="995050"/>
    <lineage>
        <taxon>Bacteria</taxon>
        <taxon>Pseudomonadati</taxon>
        <taxon>Thermodesulfobacteriota</taxon>
        <taxon>Desulfovibrionia</taxon>
        <taxon>Desulfovibrionales</taxon>
        <taxon>Desulfovibrionaceae</taxon>
        <taxon>Desulfobaculum</taxon>
    </lineage>
</organism>
<dbReference type="RefSeq" id="WP_167942278.1">
    <property type="nucleotide sequence ID" value="NZ_JAATJA010000004.1"/>
</dbReference>
<gene>
    <name evidence="1" type="ORF">GGQ74_002884</name>
</gene>
<sequence length="263" mass="30695">MTKILNYLTDDLMQEAMVEAAATFFGTRRQIEVEKEAFAQKLEELRGVHERVLERASVFNELLMAPEYVGAFYAAIGVENPGRLLRPERTMPEKFLERWIKRPLTLTRHGAYEKIVHLVYAGLQDRIDEFHNGRFYDDPKGTGRKLVKAYMLQMRNWVERLNTKITRLNTEAPPSETRRFIKSLDPDMLRKEFVMDAPLDGLTMDMDKTMEVECVDASVLDGLALPVLPRPHEVRQVIREQSRVIFDAHEDRIREMLDGWATW</sequence>
<comment type="caution">
    <text evidence="1">The sequence shown here is derived from an EMBL/GenBank/DDBJ whole genome shotgun (WGS) entry which is preliminary data.</text>
</comment>
<dbReference type="Proteomes" id="UP000580856">
    <property type="component" value="Unassembled WGS sequence"/>
</dbReference>
<protein>
    <submittedName>
        <fullName evidence="1">Uncharacterized protein</fullName>
    </submittedName>
</protein>
<accession>A0A846QPS9</accession>
<evidence type="ECO:0000313" key="1">
    <source>
        <dbReference type="EMBL" id="NJB69187.1"/>
    </source>
</evidence>
<evidence type="ECO:0000313" key="2">
    <source>
        <dbReference type="Proteomes" id="UP000580856"/>
    </source>
</evidence>
<proteinExistence type="predicted"/>
<dbReference type="AlphaFoldDB" id="A0A846QPS9"/>